<keyword evidence="7" id="KW-1185">Reference proteome</keyword>
<dbReference type="PROSITE" id="PS50110">
    <property type="entry name" value="RESPONSE_REGULATORY"/>
    <property type="match status" value="1"/>
</dbReference>
<dbReference type="GO" id="GO:0000156">
    <property type="term" value="F:phosphorelay response regulator activity"/>
    <property type="evidence" value="ECO:0007669"/>
    <property type="project" value="InterPro"/>
</dbReference>
<dbReference type="SUPFAM" id="SSF52172">
    <property type="entry name" value="CheY-like"/>
    <property type="match status" value="1"/>
</dbReference>
<keyword evidence="3" id="KW-0597">Phosphoprotein</keyword>
<dbReference type="PROSITE" id="PS50930">
    <property type="entry name" value="HTH_LYTTR"/>
    <property type="match status" value="1"/>
</dbReference>
<dbReference type="PANTHER" id="PTHR37299:SF1">
    <property type="entry name" value="STAGE 0 SPORULATION PROTEIN A HOMOLOG"/>
    <property type="match status" value="1"/>
</dbReference>
<evidence type="ECO:0000313" key="6">
    <source>
        <dbReference type="EMBL" id="SHH71099.1"/>
    </source>
</evidence>
<gene>
    <name evidence="6" type="ORF">SAMN02745196_01148</name>
</gene>
<dbReference type="InterPro" id="IPR046947">
    <property type="entry name" value="LytR-like"/>
</dbReference>
<evidence type="ECO:0000256" key="3">
    <source>
        <dbReference type="PROSITE-ProRule" id="PRU00169"/>
    </source>
</evidence>
<dbReference type="Proteomes" id="UP000184526">
    <property type="component" value="Unassembled WGS sequence"/>
</dbReference>
<dbReference type="Gene3D" id="2.40.50.1020">
    <property type="entry name" value="LytTr DNA-binding domain"/>
    <property type="match status" value="1"/>
</dbReference>
<evidence type="ECO:0000313" key="7">
    <source>
        <dbReference type="Proteomes" id="UP000184526"/>
    </source>
</evidence>
<evidence type="ECO:0000256" key="2">
    <source>
        <dbReference type="ARBA" id="ARBA00024867"/>
    </source>
</evidence>
<dbReference type="SMART" id="SM00850">
    <property type="entry name" value="LytTR"/>
    <property type="match status" value="1"/>
</dbReference>
<proteinExistence type="predicted"/>
<feature type="modified residue" description="4-aspartylphosphate" evidence="3">
    <location>
        <position position="59"/>
    </location>
</feature>
<name>A0A1M5V761_9CLOT</name>
<accession>A0A1M5V761</accession>
<dbReference type="EMBL" id="FQXP01000004">
    <property type="protein sequence ID" value="SHH71099.1"/>
    <property type="molecule type" value="Genomic_DNA"/>
</dbReference>
<comment type="function">
    <text evidence="2">May play the central regulatory role in sporulation. It may be an element of the effector pathway responsible for the activation of sporulation genes in response to nutritional stress. Spo0A may act in concert with spo0H (a sigma factor) to control the expression of some genes that are critical to the sporulation process.</text>
</comment>
<dbReference type="InterPro" id="IPR001789">
    <property type="entry name" value="Sig_transdc_resp-reg_receiver"/>
</dbReference>
<dbReference type="InterPro" id="IPR011006">
    <property type="entry name" value="CheY-like_superfamily"/>
</dbReference>
<reference evidence="6 7" key="1">
    <citation type="submission" date="2016-11" db="EMBL/GenBank/DDBJ databases">
        <authorList>
            <person name="Jaros S."/>
            <person name="Januszkiewicz K."/>
            <person name="Wedrychowicz H."/>
        </authorList>
    </citation>
    <scope>NUCLEOTIDE SEQUENCE [LARGE SCALE GENOMIC DNA]</scope>
    <source>
        <strain evidence="6 7">DSM 3089</strain>
    </source>
</reference>
<dbReference type="SMART" id="SM00448">
    <property type="entry name" value="REC"/>
    <property type="match status" value="1"/>
</dbReference>
<dbReference type="AlphaFoldDB" id="A0A1M5V761"/>
<feature type="domain" description="Response regulatory" evidence="4">
    <location>
        <begin position="3"/>
        <end position="124"/>
    </location>
</feature>
<dbReference type="OrthoDB" id="9802383at2"/>
<evidence type="ECO:0000259" key="5">
    <source>
        <dbReference type="PROSITE" id="PS50930"/>
    </source>
</evidence>
<dbReference type="InterPro" id="IPR007492">
    <property type="entry name" value="LytTR_DNA-bd_dom"/>
</dbReference>
<dbReference type="Pfam" id="PF04397">
    <property type="entry name" value="LytTR"/>
    <property type="match status" value="1"/>
</dbReference>
<dbReference type="Pfam" id="PF00072">
    <property type="entry name" value="Response_reg"/>
    <property type="match status" value="1"/>
</dbReference>
<dbReference type="STRING" id="1121306.SAMN02745196_01148"/>
<sequence length="235" mass="27727">MFKVAICDDEVCICSQLEKILLAHSKRSFLKIEIETFLSGEELFRYILCNNFFDLIYLDIEMGDMSGIDVGKELRKKLKDYKTEIVFISGKDQYDRQLFDVQPLHFIPKPINAETVIKDLELAIEKSNNLNAYFKYKKRSDSFKIPIEDIIYFESMNREIRIVTVNGEDFFYGLLKDVFLTLANHQFVKIHRSYVINYHHTVSFKYDEVTMSNDKILPISQSKRKEIRAMQLNSE</sequence>
<organism evidence="6 7">
    <name type="scientific">Clostridium collagenovorans DSM 3089</name>
    <dbReference type="NCBI Taxonomy" id="1121306"/>
    <lineage>
        <taxon>Bacteria</taxon>
        <taxon>Bacillati</taxon>
        <taxon>Bacillota</taxon>
        <taxon>Clostridia</taxon>
        <taxon>Eubacteriales</taxon>
        <taxon>Clostridiaceae</taxon>
        <taxon>Clostridium</taxon>
    </lineage>
</organism>
<dbReference type="RefSeq" id="WP_072830950.1">
    <property type="nucleotide sequence ID" value="NZ_FQXP01000004.1"/>
</dbReference>
<evidence type="ECO:0000256" key="1">
    <source>
        <dbReference type="ARBA" id="ARBA00018672"/>
    </source>
</evidence>
<dbReference type="PANTHER" id="PTHR37299">
    <property type="entry name" value="TRANSCRIPTIONAL REGULATOR-RELATED"/>
    <property type="match status" value="1"/>
</dbReference>
<dbReference type="GO" id="GO:0003677">
    <property type="term" value="F:DNA binding"/>
    <property type="evidence" value="ECO:0007669"/>
    <property type="project" value="InterPro"/>
</dbReference>
<dbReference type="Gene3D" id="3.40.50.2300">
    <property type="match status" value="1"/>
</dbReference>
<protein>
    <recommendedName>
        <fullName evidence="1">Stage 0 sporulation protein A homolog</fullName>
    </recommendedName>
</protein>
<evidence type="ECO:0000259" key="4">
    <source>
        <dbReference type="PROSITE" id="PS50110"/>
    </source>
</evidence>
<feature type="domain" description="HTH LytTR-type" evidence="5">
    <location>
        <begin position="134"/>
        <end position="233"/>
    </location>
</feature>